<organism evidence="9 10">
    <name type="scientific">Paenibacillus catalpae</name>
    <dbReference type="NCBI Taxonomy" id="1045775"/>
    <lineage>
        <taxon>Bacteria</taxon>
        <taxon>Bacillati</taxon>
        <taxon>Bacillota</taxon>
        <taxon>Bacilli</taxon>
        <taxon>Bacillales</taxon>
        <taxon>Paenibacillaceae</taxon>
        <taxon>Paenibacillus</taxon>
    </lineage>
</organism>
<keyword evidence="6 8" id="KW-1133">Transmembrane helix</keyword>
<keyword evidence="7 8" id="KW-0472">Membrane</keyword>
<name>A0A1I1UY41_9BACL</name>
<accession>A0A1I1UY41</accession>
<feature type="transmembrane region" description="Helical" evidence="8">
    <location>
        <begin position="214"/>
        <end position="240"/>
    </location>
</feature>
<dbReference type="GO" id="GO:0016020">
    <property type="term" value="C:membrane"/>
    <property type="evidence" value="ECO:0007669"/>
    <property type="project" value="UniProtKB-SubCell"/>
</dbReference>
<dbReference type="AlphaFoldDB" id="A0A1I1UY41"/>
<feature type="transmembrane region" description="Helical" evidence="8">
    <location>
        <begin position="188"/>
        <end position="207"/>
    </location>
</feature>
<evidence type="ECO:0000256" key="5">
    <source>
        <dbReference type="ARBA" id="ARBA00022692"/>
    </source>
</evidence>
<comment type="subcellular location">
    <subcellularLocation>
        <location evidence="1">Membrane</location>
        <topology evidence="1">Multi-pass membrane protein</topology>
    </subcellularLocation>
</comment>
<dbReference type="NCBIfam" id="TIGR00912">
    <property type="entry name" value="2A0309"/>
    <property type="match status" value="1"/>
</dbReference>
<feature type="transmembrane region" description="Helical" evidence="8">
    <location>
        <begin position="120"/>
        <end position="137"/>
    </location>
</feature>
<feature type="transmembrane region" description="Helical" evidence="8">
    <location>
        <begin position="268"/>
        <end position="289"/>
    </location>
</feature>
<dbReference type="RefSeq" id="WP_175532741.1">
    <property type="nucleotide sequence ID" value="NZ_FOMT01000001.1"/>
</dbReference>
<feature type="transmembrane region" description="Helical" evidence="8">
    <location>
        <begin position="142"/>
        <end position="161"/>
    </location>
</feature>
<keyword evidence="5 8" id="KW-0812">Transmembrane</keyword>
<feature type="transmembrane region" description="Helical" evidence="8">
    <location>
        <begin position="12"/>
        <end position="32"/>
    </location>
</feature>
<keyword evidence="4" id="KW-0309">Germination</keyword>
<evidence type="ECO:0000256" key="4">
    <source>
        <dbReference type="ARBA" id="ARBA00022544"/>
    </source>
</evidence>
<dbReference type="GO" id="GO:0009847">
    <property type="term" value="P:spore germination"/>
    <property type="evidence" value="ECO:0007669"/>
    <property type="project" value="InterPro"/>
</dbReference>
<evidence type="ECO:0000313" key="10">
    <source>
        <dbReference type="Proteomes" id="UP000198855"/>
    </source>
</evidence>
<keyword evidence="3" id="KW-0813">Transport</keyword>
<proteinExistence type="inferred from homology"/>
<feature type="transmembrane region" description="Helical" evidence="8">
    <location>
        <begin position="80"/>
        <end position="100"/>
    </location>
</feature>
<feature type="transmembrane region" description="Helical" evidence="8">
    <location>
        <begin position="301"/>
        <end position="322"/>
    </location>
</feature>
<gene>
    <name evidence="9" type="ORF">SAMN05216378_1286</name>
</gene>
<feature type="transmembrane region" description="Helical" evidence="8">
    <location>
        <begin position="38"/>
        <end position="60"/>
    </location>
</feature>
<dbReference type="InterPro" id="IPR004761">
    <property type="entry name" value="Spore_GerAB"/>
</dbReference>
<reference evidence="10" key="1">
    <citation type="submission" date="2016-10" db="EMBL/GenBank/DDBJ databases">
        <authorList>
            <person name="Varghese N."/>
            <person name="Submissions S."/>
        </authorList>
    </citation>
    <scope>NUCLEOTIDE SEQUENCE [LARGE SCALE GENOMIC DNA]</scope>
    <source>
        <strain evidence="10">CGMCC 1.10784</strain>
    </source>
</reference>
<evidence type="ECO:0000313" key="9">
    <source>
        <dbReference type="EMBL" id="SFD75604.1"/>
    </source>
</evidence>
<evidence type="ECO:0000256" key="2">
    <source>
        <dbReference type="ARBA" id="ARBA00007998"/>
    </source>
</evidence>
<keyword evidence="10" id="KW-1185">Reference proteome</keyword>
<feature type="transmembrane region" description="Helical" evidence="8">
    <location>
        <begin position="334"/>
        <end position="354"/>
    </location>
</feature>
<evidence type="ECO:0000256" key="6">
    <source>
        <dbReference type="ARBA" id="ARBA00022989"/>
    </source>
</evidence>
<dbReference type="PANTHER" id="PTHR34975">
    <property type="entry name" value="SPORE GERMINATION PROTEIN A2"/>
    <property type="match status" value="1"/>
</dbReference>
<protein>
    <submittedName>
        <fullName evidence="9">Spore germination protein KB</fullName>
    </submittedName>
</protein>
<dbReference type="Proteomes" id="UP000198855">
    <property type="component" value="Unassembled WGS sequence"/>
</dbReference>
<evidence type="ECO:0000256" key="7">
    <source>
        <dbReference type="ARBA" id="ARBA00023136"/>
    </source>
</evidence>
<comment type="similarity">
    <text evidence="2">Belongs to the amino acid-polyamine-organocation (APC) superfamily. Spore germination protein (SGP) (TC 2.A.3.9) family.</text>
</comment>
<evidence type="ECO:0000256" key="1">
    <source>
        <dbReference type="ARBA" id="ARBA00004141"/>
    </source>
</evidence>
<sequence length="363" mass="41496">MEQTTLSPFQMFCVITCFIVGTTFIMLPNATIADAKQFGWLVHLWSAVFGVLIGSVWIYISGKHPGLSLVQIFSKVFGKYAGGFISVCYIIFFLQIAAWVTRNVSDYMHVTMMPRTPPTVFHLMTLVVCAYAAVKGIRSISLVSIFIVPYIFISFWIPYTIMLNEWDWRNFNIPADFHFWHAVSETKYALGFPFLETIACMMIFPLVRVKLKTAVLGGTAFAGFQIALSVFFAIGILGVYRSSHLLYPEYTIFREMEFSSFMEHLESIISINMLLVVFVKLSSIYYFAVTAICQVFSIRSRAVVAIPLIWVISAYSLLFSNISENAKWIHDNLFIYYVPFGVGFPVLLLVFTWFRKERGERTT</sequence>
<dbReference type="EMBL" id="FOMT01000001">
    <property type="protein sequence ID" value="SFD75604.1"/>
    <property type="molecule type" value="Genomic_DNA"/>
</dbReference>
<dbReference type="STRING" id="1045775.SAMN05216378_1286"/>
<evidence type="ECO:0000256" key="3">
    <source>
        <dbReference type="ARBA" id="ARBA00022448"/>
    </source>
</evidence>
<dbReference type="PANTHER" id="PTHR34975:SF2">
    <property type="entry name" value="SPORE GERMINATION PROTEIN A2"/>
    <property type="match status" value="1"/>
</dbReference>
<dbReference type="Pfam" id="PF03845">
    <property type="entry name" value="Spore_permease"/>
    <property type="match status" value="1"/>
</dbReference>
<evidence type="ECO:0000256" key="8">
    <source>
        <dbReference type="SAM" id="Phobius"/>
    </source>
</evidence>